<sequence>MCGRYASSRGHEELVVEFEVEEDHLDGTRTQAKYNVAPTDTVPVVIERMAVPHRDPDEQVPMSENPADDEDDDARSVDDLVTAALGDGRPEQIVADDDGARPVRQLRELRWGLVPSWSKDASGGARMINARVETFLEKSAFKRAALSRRCLVPADGWYEWQVSPTEKDAKGKPRKQPFFMNLADGEPLAFGGVYEFWRDAELHADDPQAWLVTFSIITTAAEPGLDTIHDRMPLVLPKDRWADWLDPAVKDAPSVRALTLDLPGGRFDALPVTSRVNSVRNDGPELLEPAPADSLIGVVDPATGELLGGPVADPLF</sequence>
<keyword evidence="3" id="KW-0227">DNA damage</keyword>
<gene>
    <name evidence="10" type="ORF">J2S57_003191</name>
</gene>
<evidence type="ECO:0000256" key="1">
    <source>
        <dbReference type="ARBA" id="ARBA00008136"/>
    </source>
</evidence>
<evidence type="ECO:0000256" key="8">
    <source>
        <dbReference type="RuleBase" id="RU364100"/>
    </source>
</evidence>
<reference evidence="10 11" key="1">
    <citation type="submission" date="2023-07" db="EMBL/GenBank/DDBJ databases">
        <title>Sequencing the genomes of 1000 actinobacteria strains.</title>
        <authorList>
            <person name="Klenk H.-P."/>
        </authorList>
    </citation>
    <scope>NUCLEOTIDE SEQUENCE [LARGE SCALE GENOMIC DNA]</scope>
    <source>
        <strain evidence="10 11">DSM 44388</strain>
    </source>
</reference>
<comment type="caution">
    <text evidence="10">The sequence shown here is derived from an EMBL/GenBank/DDBJ whole genome shotgun (WGS) entry which is preliminary data.</text>
</comment>
<keyword evidence="11" id="KW-1185">Reference proteome</keyword>
<dbReference type="EMBL" id="JAUSQZ010000001">
    <property type="protein sequence ID" value="MDP9827442.1"/>
    <property type="molecule type" value="Genomic_DNA"/>
</dbReference>
<keyword evidence="4 8" id="KW-0378">Hydrolase</keyword>
<evidence type="ECO:0000256" key="4">
    <source>
        <dbReference type="ARBA" id="ARBA00022801"/>
    </source>
</evidence>
<comment type="similarity">
    <text evidence="1 8">Belongs to the SOS response-associated peptidase family.</text>
</comment>
<dbReference type="SUPFAM" id="SSF143081">
    <property type="entry name" value="BB1717-like"/>
    <property type="match status" value="1"/>
</dbReference>
<dbReference type="PANTHER" id="PTHR13604">
    <property type="entry name" value="DC12-RELATED"/>
    <property type="match status" value="1"/>
</dbReference>
<feature type="region of interest" description="Disordered" evidence="9">
    <location>
        <begin position="51"/>
        <end position="74"/>
    </location>
</feature>
<evidence type="ECO:0000256" key="5">
    <source>
        <dbReference type="ARBA" id="ARBA00023124"/>
    </source>
</evidence>
<keyword evidence="5" id="KW-0190">Covalent protein-DNA linkage</keyword>
<keyword evidence="2 8" id="KW-0645">Protease</keyword>
<name>A0ABT9P435_9ACTN</name>
<dbReference type="EC" id="3.4.-.-" evidence="8"/>
<accession>A0ABT9P435</accession>
<dbReference type="Pfam" id="PF02586">
    <property type="entry name" value="SRAP"/>
    <property type="match status" value="1"/>
</dbReference>
<evidence type="ECO:0000256" key="6">
    <source>
        <dbReference type="ARBA" id="ARBA00023125"/>
    </source>
</evidence>
<dbReference type="PANTHER" id="PTHR13604:SF0">
    <property type="entry name" value="ABASIC SITE PROCESSING PROTEIN HMCES"/>
    <property type="match status" value="1"/>
</dbReference>
<evidence type="ECO:0000256" key="2">
    <source>
        <dbReference type="ARBA" id="ARBA00022670"/>
    </source>
</evidence>
<keyword evidence="7" id="KW-0456">Lyase</keyword>
<dbReference type="InterPro" id="IPR003738">
    <property type="entry name" value="SRAP"/>
</dbReference>
<evidence type="ECO:0000313" key="11">
    <source>
        <dbReference type="Proteomes" id="UP001235712"/>
    </source>
</evidence>
<dbReference type="Gene3D" id="3.90.1680.10">
    <property type="entry name" value="SOS response associated peptidase-like"/>
    <property type="match status" value="1"/>
</dbReference>
<proteinExistence type="inferred from homology"/>
<keyword evidence="6" id="KW-0238">DNA-binding</keyword>
<evidence type="ECO:0000313" key="10">
    <source>
        <dbReference type="EMBL" id="MDP9827442.1"/>
    </source>
</evidence>
<evidence type="ECO:0000256" key="9">
    <source>
        <dbReference type="SAM" id="MobiDB-lite"/>
    </source>
</evidence>
<organism evidence="10 11">
    <name type="scientific">Kineosporia succinea</name>
    <dbReference type="NCBI Taxonomy" id="84632"/>
    <lineage>
        <taxon>Bacteria</taxon>
        <taxon>Bacillati</taxon>
        <taxon>Actinomycetota</taxon>
        <taxon>Actinomycetes</taxon>
        <taxon>Kineosporiales</taxon>
        <taxon>Kineosporiaceae</taxon>
        <taxon>Kineosporia</taxon>
    </lineage>
</organism>
<dbReference type="RefSeq" id="WP_307243479.1">
    <property type="nucleotide sequence ID" value="NZ_JAUSQZ010000001.1"/>
</dbReference>
<dbReference type="Proteomes" id="UP001235712">
    <property type="component" value="Unassembled WGS sequence"/>
</dbReference>
<protein>
    <recommendedName>
        <fullName evidence="8">Abasic site processing protein</fullName>
        <ecNumber evidence="8">3.4.-.-</ecNumber>
    </recommendedName>
</protein>
<dbReference type="InterPro" id="IPR036590">
    <property type="entry name" value="SRAP-like"/>
</dbReference>
<evidence type="ECO:0000256" key="3">
    <source>
        <dbReference type="ARBA" id="ARBA00022763"/>
    </source>
</evidence>
<evidence type="ECO:0000256" key="7">
    <source>
        <dbReference type="ARBA" id="ARBA00023239"/>
    </source>
</evidence>